<sequence length="804" mass="90088">MPDVCKILKYFFSLFIGLLACGFVAAQSRPLQEMANSINVFSSNHIREKVYVHTDKSYYLCGEILWFKAYVENAINNHPLSVSKIVYVELLNKAHDPVMQAKIGIKDGNGNGSFNLPLTLETGNYELRAYTNWMKNDSAVYFFKKIITIVNTTRNLDTTMVHNHFSYTAGFYPEGGNLVTGLKSVVAFKINNNYGKGVDATGVIVDESNDTILHFHPLQFGMGKFELTPAVGKKYRAIISLPDSSKLVKNLPDAYANGYVMHLEDAGDILKISVNTSGEPSSQIYLIAQTNGVVDASQAAAITNGNANFSINKNDLGDGVVGITLFNDKRQPIAERLYFKRPSKRLVINARSDKDLFGKRSPVKIDVSTSAKNSGSLPGNLSVAVYRLDSLTRPQDENIFSYLWLSSDLKGYIENPDYYCKDGNPEANEALDNLLLTQGWRTFDWDHLNAKSSFAYIPENQGHLITGKVTNEITGQPAPNVLVYLSIPGKRVQLYGCKSDDQGLVHFNMENFYDKGQIVLQTNYNVDSVYRLQVFTPFSDEYGGGELPKLTVAEQSADELAEANLHMQIQAAYHSGEFEKMYPLSIDTLPFYQKPYKTYLLDNYTRFTTMEEVMREYVAEVNVVRKNKQYHFNTFNNAGFELERLQPSERTMVEDPLILLDGIPVFDVDKIIAYDPLKVRKLEVVAARYYRGPISAYGIVSLTTYSGDLPGFSLNPHDVILDYDGLQKQRIFYSPDYASETAISSRLPDFRNVLYWSPAINTSEEGQGSISFYTGDIPGKYLVEIQGISNDGYAGSSSFTFSVK</sequence>
<gene>
    <name evidence="1" type="ORF">EFY79_16180</name>
</gene>
<protein>
    <submittedName>
        <fullName evidence="1">Uncharacterized protein</fullName>
    </submittedName>
</protein>
<dbReference type="EMBL" id="RJJR01000014">
    <property type="protein sequence ID" value="RNI34235.1"/>
    <property type="molecule type" value="Genomic_DNA"/>
</dbReference>
<keyword evidence="2" id="KW-1185">Reference proteome</keyword>
<organism evidence="1 2">
    <name type="scientific">Hanamia caeni</name>
    <dbReference type="NCBI Taxonomy" id="2294116"/>
    <lineage>
        <taxon>Bacteria</taxon>
        <taxon>Pseudomonadati</taxon>
        <taxon>Bacteroidota</taxon>
        <taxon>Chitinophagia</taxon>
        <taxon>Chitinophagales</taxon>
        <taxon>Chitinophagaceae</taxon>
        <taxon>Hanamia</taxon>
    </lineage>
</organism>
<comment type="caution">
    <text evidence="1">The sequence shown here is derived from an EMBL/GenBank/DDBJ whole genome shotgun (WGS) entry which is preliminary data.</text>
</comment>
<name>A0A3M9NA18_9BACT</name>
<dbReference type="PROSITE" id="PS51257">
    <property type="entry name" value="PROKAR_LIPOPROTEIN"/>
    <property type="match status" value="1"/>
</dbReference>
<accession>A0A3M9NA18</accession>
<dbReference type="AlphaFoldDB" id="A0A3M9NA18"/>
<dbReference type="Gene3D" id="2.60.40.1930">
    <property type="match status" value="1"/>
</dbReference>
<evidence type="ECO:0000313" key="1">
    <source>
        <dbReference type="EMBL" id="RNI34235.1"/>
    </source>
</evidence>
<evidence type="ECO:0000313" key="2">
    <source>
        <dbReference type="Proteomes" id="UP000267223"/>
    </source>
</evidence>
<proteinExistence type="predicted"/>
<dbReference type="Proteomes" id="UP000267223">
    <property type="component" value="Unassembled WGS sequence"/>
</dbReference>
<reference evidence="1 2" key="1">
    <citation type="submission" date="2018-11" db="EMBL/GenBank/DDBJ databases">
        <title>Draft genome sequence of Ferruginibacter sp. BO-59.</title>
        <authorList>
            <person name="Im W.T."/>
        </authorList>
    </citation>
    <scope>NUCLEOTIDE SEQUENCE [LARGE SCALE GENOMIC DNA]</scope>
    <source>
        <strain evidence="1 2">BO-59</strain>
    </source>
</reference>